<gene>
    <name evidence="1" type="ORF">G7077_04880</name>
</gene>
<evidence type="ECO:0008006" key="3">
    <source>
        <dbReference type="Google" id="ProtNLM"/>
    </source>
</evidence>
<dbReference type="EMBL" id="CP049869">
    <property type="protein sequence ID" value="QIK78335.1"/>
    <property type="molecule type" value="Genomic_DNA"/>
</dbReference>
<name>A0A6G7YNL1_9SPHN</name>
<protein>
    <recommendedName>
        <fullName evidence="3">Outer membrane assembly lipoprotein YfiO</fullName>
    </recommendedName>
</protein>
<reference evidence="1 2" key="1">
    <citation type="submission" date="2020-03" db="EMBL/GenBank/DDBJ databases">
        <title>Sphingomonas sp. nov., isolated from fish.</title>
        <authorList>
            <person name="Hyun D.-W."/>
            <person name="Bae J.-W."/>
        </authorList>
    </citation>
    <scope>NUCLEOTIDE SEQUENCE [LARGE SCALE GENOMIC DNA]</scope>
    <source>
        <strain evidence="1 2">HDW15B</strain>
    </source>
</reference>
<evidence type="ECO:0000313" key="2">
    <source>
        <dbReference type="Proteomes" id="UP000503222"/>
    </source>
</evidence>
<evidence type="ECO:0000313" key="1">
    <source>
        <dbReference type="EMBL" id="QIK78335.1"/>
    </source>
</evidence>
<proteinExistence type="predicted"/>
<dbReference type="Proteomes" id="UP000503222">
    <property type="component" value="Chromosome"/>
</dbReference>
<dbReference type="KEGG" id="spii:G7077_04880"/>
<dbReference type="AlphaFoldDB" id="A0A6G7YNL1"/>
<keyword evidence="2" id="KW-1185">Reference proteome</keyword>
<sequence length="671" mass="72580">MAVAGALAGAIAFACAGGNDAPTWSLAKAEYDRYGNSAVLVPGNDTRTNLLLLLADGGQPLTLSQTDDGQAPFFSWADLRDGVSPPGEYANESAGPSRCQSNTQGTEDFVAAVRGAKGLAPGEATALIAARQAFTPHCAEKIAGPGFPPVRSVMGREFAAYLDAAENFYGGDFDAATHGFASLTSATDPWVRETATYMVPRTAINKAVIAGIDEYGWMEPDKVDGAAARAAGAGFRSYLQTYPRGRYAESARGLMRRVHWLSGDKAALGQELGFLLGRTADPDERIEVIQETDNRLFEGGAGTPSDPLLLAVADLQRMRIGGPISQAELERQRPFFAGHEALFDYLRAARALFVRNAPRDVLQIIPDRAKQPRFSTVQFSRQMLRGFALAALKDRNTRGFLLDLLPGAKGMYQRDAVELALAMNDERTGNLASVFAPGSAVRNASVREILLSRTAGPDLLRRQATTAPTIREKQAALYVLLAKELGRGMYADWLRDVQRVPAGATTEGYYQAPELGAGYDATAVPLGMFVRPASLGEYGCAPLIQTVGALAQRPSSSRDRLCLAEFMREQGFDWWEYDRPLEPGSLAGTKSLFPGQPYSRLEVYKAVMNDPAASADDKAFALYRAVRCYAPSGSNSCGGTEVSVATRKAWHDRLKASYPQSTWAKSLRYYW</sequence>
<organism evidence="1 2">
    <name type="scientific">Sphingomonas piscis</name>
    <dbReference type="NCBI Taxonomy" id="2714943"/>
    <lineage>
        <taxon>Bacteria</taxon>
        <taxon>Pseudomonadati</taxon>
        <taxon>Pseudomonadota</taxon>
        <taxon>Alphaproteobacteria</taxon>
        <taxon>Sphingomonadales</taxon>
        <taxon>Sphingomonadaceae</taxon>
        <taxon>Sphingomonas</taxon>
    </lineage>
</organism>
<accession>A0A6G7YNL1</accession>